<protein>
    <submittedName>
        <fullName evidence="1">Uncharacterized protein</fullName>
    </submittedName>
</protein>
<sequence length="133" mass="14572">MTTQTDPQTISIELADEDGTYTLAATVNELKRHEEAGLFGMKLVGLYAQLTITVDGEKAETQFLSLLVDESHWIIDDRFGANGYPFWAHGFGARYLRCHAIHPELADGLDNLARERGLATAIGRDVPLTLAAA</sequence>
<evidence type="ECO:0000313" key="1">
    <source>
        <dbReference type="EMBL" id="TGN72150.1"/>
    </source>
</evidence>
<dbReference type="Proteomes" id="UP000298159">
    <property type="component" value="Unassembled WGS sequence"/>
</dbReference>
<comment type="caution">
    <text evidence="1">The sequence shown here is derived from an EMBL/GenBank/DDBJ whole genome shotgun (WGS) entry which is preliminary data.</text>
</comment>
<dbReference type="AlphaFoldDB" id="A0A4Z1CTL2"/>
<organism evidence="1 2">
    <name type="scientific">Streptomyces bauhiniae</name>
    <dbReference type="NCBI Taxonomy" id="2340725"/>
    <lineage>
        <taxon>Bacteria</taxon>
        <taxon>Bacillati</taxon>
        <taxon>Actinomycetota</taxon>
        <taxon>Actinomycetes</taxon>
        <taxon>Kitasatosporales</taxon>
        <taxon>Streptomycetaceae</taxon>
        <taxon>Streptomyces</taxon>
    </lineage>
</organism>
<gene>
    <name evidence="1" type="ORF">E5083_30940</name>
</gene>
<evidence type="ECO:0000313" key="2">
    <source>
        <dbReference type="Proteomes" id="UP000298159"/>
    </source>
</evidence>
<accession>A0A4Z1CTL2</accession>
<name>A0A4Z1CTL2_9ACTN</name>
<dbReference type="GeneID" id="95451989"/>
<dbReference type="EMBL" id="SRRT01000015">
    <property type="protein sequence ID" value="TGN72150.1"/>
    <property type="molecule type" value="Genomic_DNA"/>
</dbReference>
<proteinExistence type="predicted"/>
<dbReference type="RefSeq" id="WP_135788997.1">
    <property type="nucleotide sequence ID" value="NZ_SRRT01000015.1"/>
</dbReference>
<reference evidence="1 2" key="1">
    <citation type="submission" date="2019-04" db="EMBL/GenBank/DDBJ databases">
        <title>Streptomyces sp. nov. Bv016 isolated from bark of Buahinia variegata.</title>
        <authorList>
            <person name="Kanchanasin P."/>
            <person name="Tanasupawat S."/>
            <person name="Yuki M."/>
            <person name="Kudo T."/>
        </authorList>
    </citation>
    <scope>NUCLEOTIDE SEQUENCE [LARGE SCALE GENOMIC DNA]</scope>
    <source>
        <strain evidence="1 2">Bv016</strain>
    </source>
</reference>
<keyword evidence="2" id="KW-1185">Reference proteome</keyword>